<accession>A0AA41YYT8</accession>
<evidence type="ECO:0000313" key="1">
    <source>
        <dbReference type="EMBL" id="MCW6509795.1"/>
    </source>
</evidence>
<evidence type="ECO:0000313" key="2">
    <source>
        <dbReference type="Proteomes" id="UP001165667"/>
    </source>
</evidence>
<name>A0AA41YYT8_9HYPH</name>
<organism evidence="1 2">
    <name type="scientific">Lichenifustis flavocetrariae</name>
    <dbReference type="NCBI Taxonomy" id="2949735"/>
    <lineage>
        <taxon>Bacteria</taxon>
        <taxon>Pseudomonadati</taxon>
        <taxon>Pseudomonadota</taxon>
        <taxon>Alphaproteobacteria</taxon>
        <taxon>Hyphomicrobiales</taxon>
        <taxon>Lichenihabitantaceae</taxon>
        <taxon>Lichenifustis</taxon>
    </lineage>
</organism>
<comment type="caution">
    <text evidence="1">The sequence shown here is derived from an EMBL/GenBank/DDBJ whole genome shotgun (WGS) entry which is preliminary data.</text>
</comment>
<dbReference type="Proteomes" id="UP001165667">
    <property type="component" value="Unassembled WGS sequence"/>
</dbReference>
<dbReference type="RefSeq" id="WP_282586163.1">
    <property type="nucleotide sequence ID" value="NZ_JAMOIM010000011.1"/>
</dbReference>
<protein>
    <submittedName>
        <fullName evidence="1">Uncharacterized protein</fullName>
    </submittedName>
</protein>
<dbReference type="EMBL" id="JAMOIM010000011">
    <property type="protein sequence ID" value="MCW6509795.1"/>
    <property type="molecule type" value="Genomic_DNA"/>
</dbReference>
<dbReference type="AlphaFoldDB" id="A0AA41YYT8"/>
<proteinExistence type="predicted"/>
<reference evidence="1" key="1">
    <citation type="submission" date="2022-05" db="EMBL/GenBank/DDBJ databases">
        <authorList>
            <person name="Pankratov T."/>
        </authorList>
    </citation>
    <scope>NUCLEOTIDE SEQUENCE</scope>
    <source>
        <strain evidence="1">BP6-180914</strain>
    </source>
</reference>
<gene>
    <name evidence="1" type="ORF">M8523_17400</name>
</gene>
<keyword evidence="2" id="KW-1185">Reference proteome</keyword>
<sequence length="116" mass="13029">MSEAVADAISMLDCLLHAEVRGPGDMRAAMERLARRHKVPFAALWMLRYRPPKDIGVSVFEKLCEAYLELHEQQSRFTTDERAQTKAQTRLGRALLRAVAALDRADLPPLDDPDGV</sequence>